<proteinExistence type="predicted"/>
<dbReference type="RefSeq" id="WP_178365335.1">
    <property type="nucleotide sequence ID" value="NZ_JACADJ010000005.1"/>
</dbReference>
<keyword evidence="5" id="KW-0408">Iron</keyword>
<dbReference type="PANTHER" id="PTHR30352">
    <property type="entry name" value="PYRUVATE FORMATE-LYASE-ACTIVATING ENZYME"/>
    <property type="match status" value="1"/>
</dbReference>
<comment type="cofactor">
    <cofactor evidence="1">
        <name>[4Fe-4S] cluster</name>
        <dbReference type="ChEBI" id="CHEBI:49883"/>
    </cofactor>
</comment>
<evidence type="ECO:0000313" key="7">
    <source>
        <dbReference type="EMBL" id="NWH03876.1"/>
    </source>
</evidence>
<reference evidence="7 8" key="1">
    <citation type="submission" date="2020-06" db="EMBL/GenBank/DDBJ databases">
        <title>High-quality draft genome of sulfate reducer Desulfobacter latus type strain AcrS2 isolated from marine sediment.</title>
        <authorList>
            <person name="Hoppe M."/>
            <person name="Larsen C.K."/>
            <person name="Marshall I.P.G."/>
            <person name="Schramm A."/>
            <person name="Marietou A.G."/>
        </authorList>
    </citation>
    <scope>NUCLEOTIDE SEQUENCE [LARGE SCALE GENOMIC DNA]</scope>
    <source>
        <strain evidence="7 8">AcRS2</strain>
    </source>
</reference>
<dbReference type="Proteomes" id="UP000553343">
    <property type="component" value="Unassembled WGS sequence"/>
</dbReference>
<evidence type="ECO:0000256" key="1">
    <source>
        <dbReference type="ARBA" id="ARBA00001966"/>
    </source>
</evidence>
<gene>
    <name evidence="7" type="ORF">HXW94_02520</name>
</gene>
<evidence type="ECO:0000256" key="5">
    <source>
        <dbReference type="ARBA" id="ARBA00023004"/>
    </source>
</evidence>
<dbReference type="SFLD" id="SFLDS00029">
    <property type="entry name" value="Radical_SAM"/>
    <property type="match status" value="1"/>
</dbReference>
<dbReference type="GO" id="GO:0003824">
    <property type="term" value="F:catalytic activity"/>
    <property type="evidence" value="ECO:0007669"/>
    <property type="project" value="InterPro"/>
</dbReference>
<dbReference type="Pfam" id="PF13353">
    <property type="entry name" value="Fer4_12"/>
    <property type="match status" value="1"/>
</dbReference>
<dbReference type="SUPFAM" id="SSF102114">
    <property type="entry name" value="Radical SAM enzymes"/>
    <property type="match status" value="1"/>
</dbReference>
<evidence type="ECO:0000256" key="2">
    <source>
        <dbReference type="ARBA" id="ARBA00022485"/>
    </source>
</evidence>
<evidence type="ECO:0000313" key="8">
    <source>
        <dbReference type="Proteomes" id="UP000553343"/>
    </source>
</evidence>
<keyword evidence="8" id="KW-1185">Reference proteome</keyword>
<protein>
    <submittedName>
        <fullName evidence="7">Radical SAM protein</fullName>
    </submittedName>
</protein>
<keyword evidence="2" id="KW-0004">4Fe-4S</keyword>
<dbReference type="InterPro" id="IPR058240">
    <property type="entry name" value="rSAM_sf"/>
</dbReference>
<dbReference type="Gene3D" id="3.20.20.70">
    <property type="entry name" value="Aldolase class I"/>
    <property type="match status" value="1"/>
</dbReference>
<dbReference type="InterPro" id="IPR007197">
    <property type="entry name" value="rSAM"/>
</dbReference>
<name>A0A850T942_9BACT</name>
<dbReference type="GO" id="GO:0051539">
    <property type="term" value="F:4 iron, 4 sulfur cluster binding"/>
    <property type="evidence" value="ECO:0007669"/>
    <property type="project" value="UniProtKB-KW"/>
</dbReference>
<dbReference type="EMBL" id="JACADJ010000005">
    <property type="protein sequence ID" value="NWH03876.1"/>
    <property type="molecule type" value="Genomic_DNA"/>
</dbReference>
<accession>A0A850T942</accession>
<dbReference type="AlphaFoldDB" id="A0A850T942"/>
<keyword evidence="6" id="KW-0411">Iron-sulfur</keyword>
<dbReference type="InterPro" id="IPR034457">
    <property type="entry name" value="Organic_radical-activating"/>
</dbReference>
<keyword evidence="4" id="KW-0479">Metal-binding</keyword>
<evidence type="ECO:0000256" key="4">
    <source>
        <dbReference type="ARBA" id="ARBA00022723"/>
    </source>
</evidence>
<comment type="caution">
    <text evidence="7">The sequence shown here is derived from an EMBL/GenBank/DDBJ whole genome shotgun (WGS) entry which is preliminary data.</text>
</comment>
<dbReference type="GO" id="GO:0046872">
    <property type="term" value="F:metal ion binding"/>
    <property type="evidence" value="ECO:0007669"/>
    <property type="project" value="UniProtKB-KW"/>
</dbReference>
<evidence type="ECO:0000256" key="3">
    <source>
        <dbReference type="ARBA" id="ARBA00022691"/>
    </source>
</evidence>
<evidence type="ECO:0000256" key="6">
    <source>
        <dbReference type="ARBA" id="ARBA00023014"/>
    </source>
</evidence>
<dbReference type="InterPro" id="IPR013785">
    <property type="entry name" value="Aldolase_TIM"/>
</dbReference>
<sequence>MPEEQYLNLAAYAANVHCLGPGPRVVFWVQGCCFRCPGCVAPDWRPCTPAHIVTVDALIAFCRLLTDHRGITFSGGEPMLQAMGLHKLWRGISDIHPSWDLIIFTGFTPQMLAKDERRQKFARDADALIAGPYIQAHHTETGLRGSSNQMIRFKPGGRFTENERLDIISGTRSQEVHINKDMAVIAGIPPRSGAVHKDMIEHALQKNTKKVKGWQKTVP</sequence>
<organism evidence="7 8">
    <name type="scientific">Desulfobacter latus</name>
    <dbReference type="NCBI Taxonomy" id="2292"/>
    <lineage>
        <taxon>Bacteria</taxon>
        <taxon>Pseudomonadati</taxon>
        <taxon>Thermodesulfobacteriota</taxon>
        <taxon>Desulfobacteria</taxon>
        <taxon>Desulfobacterales</taxon>
        <taxon>Desulfobacteraceae</taxon>
        <taxon>Desulfobacter</taxon>
    </lineage>
</organism>
<keyword evidence="3" id="KW-0949">S-adenosyl-L-methionine</keyword>